<dbReference type="Proteomes" id="UP000026960">
    <property type="component" value="Chromosome 5"/>
</dbReference>
<evidence type="ECO:0000313" key="2">
    <source>
        <dbReference type="EnsemblPlants" id="OBART05G11380.1"/>
    </source>
</evidence>
<accession>A0A0D3G5Z1</accession>
<protein>
    <submittedName>
        <fullName evidence="2">Uncharacterized protein</fullName>
    </submittedName>
</protein>
<reference evidence="2" key="2">
    <citation type="submission" date="2015-03" db="UniProtKB">
        <authorList>
            <consortium name="EnsemblPlants"/>
        </authorList>
    </citation>
    <scope>IDENTIFICATION</scope>
</reference>
<feature type="region of interest" description="Disordered" evidence="1">
    <location>
        <begin position="1"/>
        <end position="47"/>
    </location>
</feature>
<dbReference type="HOGENOM" id="CLU_1920305_0_0_1"/>
<evidence type="ECO:0000313" key="3">
    <source>
        <dbReference type="Proteomes" id="UP000026960"/>
    </source>
</evidence>
<dbReference type="EnsemblPlants" id="OBART05G11380.1">
    <property type="protein sequence ID" value="OBART05G11380.1"/>
    <property type="gene ID" value="OBART05G11380"/>
</dbReference>
<reference evidence="2" key="1">
    <citation type="journal article" date="2009" name="Rice">
        <title>De Novo Next Generation Sequencing of Plant Genomes.</title>
        <authorList>
            <person name="Rounsley S."/>
            <person name="Marri P.R."/>
            <person name="Yu Y."/>
            <person name="He R."/>
            <person name="Sisneros N."/>
            <person name="Goicoechea J.L."/>
            <person name="Lee S.J."/>
            <person name="Angelova A."/>
            <person name="Kudrna D."/>
            <person name="Luo M."/>
            <person name="Affourtit J."/>
            <person name="Desany B."/>
            <person name="Knight J."/>
            <person name="Niazi F."/>
            <person name="Egholm M."/>
            <person name="Wing R.A."/>
        </authorList>
    </citation>
    <scope>NUCLEOTIDE SEQUENCE [LARGE SCALE GENOMIC DNA]</scope>
    <source>
        <strain evidence="2">cv. IRGC 105608</strain>
    </source>
</reference>
<proteinExistence type="predicted"/>
<name>A0A0D3G5Z1_9ORYZ</name>
<dbReference type="Gramene" id="OBART05G11380.1">
    <property type="protein sequence ID" value="OBART05G11380.1"/>
    <property type="gene ID" value="OBART05G11380"/>
</dbReference>
<dbReference type="AlphaFoldDB" id="A0A0D3G5Z1"/>
<organism evidence="2">
    <name type="scientific">Oryza barthii</name>
    <dbReference type="NCBI Taxonomy" id="65489"/>
    <lineage>
        <taxon>Eukaryota</taxon>
        <taxon>Viridiplantae</taxon>
        <taxon>Streptophyta</taxon>
        <taxon>Embryophyta</taxon>
        <taxon>Tracheophyta</taxon>
        <taxon>Spermatophyta</taxon>
        <taxon>Magnoliopsida</taxon>
        <taxon>Liliopsida</taxon>
        <taxon>Poales</taxon>
        <taxon>Poaceae</taxon>
        <taxon>BOP clade</taxon>
        <taxon>Oryzoideae</taxon>
        <taxon>Oryzeae</taxon>
        <taxon>Oryzinae</taxon>
        <taxon>Oryza</taxon>
    </lineage>
</organism>
<dbReference type="PaxDb" id="65489-OBART05G11380.1"/>
<keyword evidence="3" id="KW-1185">Reference proteome</keyword>
<sequence>MRRRTRQVGTKPAGSRPPIAAAGNSSRRRLPPPQQMDPAFQVPMATSNSSRRRLRWIHGDGSVENRTRSPLAMVVTVGLCCFFYRAQPSSYGRGDNIAMALNLQTAACGGGDGAVGLSFEYMLMRPRAFLSF</sequence>
<evidence type="ECO:0000256" key="1">
    <source>
        <dbReference type="SAM" id="MobiDB-lite"/>
    </source>
</evidence>